<dbReference type="AlphaFoldDB" id="A0A9P7YHH9"/>
<sequence length="519" mass="59108">MDPLMSQHQANAIPFVPLSEDWERHKKRIIQLYFQNSLEEVRAVMREEFCFKASLRMYRYRLKKWDCYKHKSRQTTNQQHASPSEAGSQHMPFESNHTDDNGWFTQDTRITPLEQTGSCEHSVPYHIPVSQERGEDHSMVGETSTSLGAYRYVSREVAFTDTDKRALFSIDALQGLETPFTTMPSLSPTMAITHVGPQLRRLELIFNAIHAQVLSVACMSSLGTRSSHNHTNSSHQVTMSTFWHRMGHGIYFLKAEDAKRAWKLFHKACEAAMTEKPNSKDLISDMLPTINEMLTTLSPINTQVCPDLRGVLLRYLADTFRGSLGREHPATVIACQLQAQDSCPEVYKRASSYLLDMVIAQLGPANPMCFKAQTSLVRTLRKNEDFEHAHTVARQLFEDVHHSLGEDALQTRQAAREISLLLMVEKKWAEALEVCSLIIGQQVEGGERIAPQHRDKCAAYTMEDIAKCYENLGYLDLRDKWLREAYNTGINIPSIDSLVTQHIKRRLQVSRLLSEVPSG</sequence>
<organism evidence="3 4">
    <name type="scientific">Amylocarpus encephaloides</name>
    <dbReference type="NCBI Taxonomy" id="45428"/>
    <lineage>
        <taxon>Eukaryota</taxon>
        <taxon>Fungi</taxon>
        <taxon>Dikarya</taxon>
        <taxon>Ascomycota</taxon>
        <taxon>Pezizomycotina</taxon>
        <taxon>Leotiomycetes</taxon>
        <taxon>Helotiales</taxon>
        <taxon>Helotiales incertae sedis</taxon>
        <taxon>Amylocarpus</taxon>
    </lineage>
</organism>
<comment type="caution">
    <text evidence="3">The sequence shown here is derived from an EMBL/GenBank/DDBJ whole genome shotgun (WGS) entry which is preliminary data.</text>
</comment>
<accession>A0A9P7YHH9</accession>
<protein>
    <recommendedName>
        <fullName evidence="2">Clr5 domain-containing protein</fullName>
    </recommendedName>
</protein>
<name>A0A9P7YHH9_9HELO</name>
<dbReference type="InterPro" id="IPR025676">
    <property type="entry name" value="Clr5_dom"/>
</dbReference>
<proteinExistence type="predicted"/>
<evidence type="ECO:0000259" key="2">
    <source>
        <dbReference type="Pfam" id="PF14420"/>
    </source>
</evidence>
<dbReference type="Proteomes" id="UP000824998">
    <property type="component" value="Unassembled WGS sequence"/>
</dbReference>
<reference evidence="3" key="1">
    <citation type="journal article" date="2021" name="IMA Fungus">
        <title>Genomic characterization of three marine fungi, including Emericellopsis atlantica sp. nov. with signatures of a generalist lifestyle and marine biomass degradation.</title>
        <authorList>
            <person name="Hagestad O.C."/>
            <person name="Hou L."/>
            <person name="Andersen J.H."/>
            <person name="Hansen E.H."/>
            <person name="Altermark B."/>
            <person name="Li C."/>
            <person name="Kuhnert E."/>
            <person name="Cox R.J."/>
            <person name="Crous P.W."/>
            <person name="Spatafora J.W."/>
            <person name="Lail K."/>
            <person name="Amirebrahimi M."/>
            <person name="Lipzen A."/>
            <person name="Pangilinan J."/>
            <person name="Andreopoulos W."/>
            <person name="Hayes R.D."/>
            <person name="Ng V."/>
            <person name="Grigoriev I.V."/>
            <person name="Jackson S.A."/>
            <person name="Sutton T.D.S."/>
            <person name="Dobson A.D.W."/>
            <person name="Rama T."/>
        </authorList>
    </citation>
    <scope>NUCLEOTIDE SEQUENCE</scope>
    <source>
        <strain evidence="3">TRa018bII</strain>
    </source>
</reference>
<gene>
    <name evidence="3" type="ORF">BJ875DRAFT_463896</name>
</gene>
<dbReference type="PANTHER" id="PTHR38788">
    <property type="entry name" value="CLR5 DOMAIN-CONTAINING PROTEIN"/>
    <property type="match status" value="1"/>
</dbReference>
<evidence type="ECO:0000313" key="4">
    <source>
        <dbReference type="Proteomes" id="UP000824998"/>
    </source>
</evidence>
<evidence type="ECO:0000313" key="3">
    <source>
        <dbReference type="EMBL" id="KAG9233546.1"/>
    </source>
</evidence>
<feature type="compositionally biased region" description="Polar residues" evidence="1">
    <location>
        <begin position="74"/>
        <end position="87"/>
    </location>
</feature>
<dbReference type="PANTHER" id="PTHR38788:SF3">
    <property type="entry name" value="CLR5 DOMAIN-CONTAINING PROTEIN"/>
    <property type="match status" value="1"/>
</dbReference>
<keyword evidence="4" id="KW-1185">Reference proteome</keyword>
<dbReference type="OrthoDB" id="5986190at2759"/>
<feature type="region of interest" description="Disordered" evidence="1">
    <location>
        <begin position="73"/>
        <end position="101"/>
    </location>
</feature>
<evidence type="ECO:0000256" key="1">
    <source>
        <dbReference type="SAM" id="MobiDB-lite"/>
    </source>
</evidence>
<dbReference type="Pfam" id="PF14420">
    <property type="entry name" value="Clr5"/>
    <property type="match status" value="1"/>
</dbReference>
<dbReference type="InterPro" id="IPR011990">
    <property type="entry name" value="TPR-like_helical_dom_sf"/>
</dbReference>
<dbReference type="Gene3D" id="1.25.40.10">
    <property type="entry name" value="Tetratricopeptide repeat domain"/>
    <property type="match status" value="1"/>
</dbReference>
<dbReference type="EMBL" id="MU251496">
    <property type="protein sequence ID" value="KAG9233546.1"/>
    <property type="molecule type" value="Genomic_DNA"/>
</dbReference>
<feature type="domain" description="Clr5" evidence="2">
    <location>
        <begin position="19"/>
        <end position="67"/>
    </location>
</feature>